<dbReference type="Gene3D" id="3.30.70.20">
    <property type="match status" value="2"/>
</dbReference>
<feature type="domain" description="4Fe-4S ferredoxin-type" evidence="7">
    <location>
        <begin position="59"/>
        <end position="91"/>
    </location>
</feature>
<name>A0A7C3Z041_UNCW3</name>
<dbReference type="PANTHER" id="PTHR43724">
    <property type="entry name" value="PYRUVATE SYNTHASE SUBUNIT PORD"/>
    <property type="match status" value="1"/>
</dbReference>
<dbReference type="InterPro" id="IPR017900">
    <property type="entry name" value="4Fe4S_Fe_S_CS"/>
</dbReference>
<comment type="cofactor">
    <cofactor evidence="1">
        <name>[4Fe-4S] cluster</name>
        <dbReference type="ChEBI" id="CHEBI:49883"/>
    </cofactor>
</comment>
<keyword evidence="3" id="KW-0479">Metal-binding</keyword>
<dbReference type="PROSITE" id="PS51379">
    <property type="entry name" value="4FE4S_FER_2"/>
    <property type="match status" value="2"/>
</dbReference>
<dbReference type="GO" id="GO:0016625">
    <property type="term" value="F:oxidoreductase activity, acting on the aldehyde or oxo group of donors, iron-sulfur protein as acceptor"/>
    <property type="evidence" value="ECO:0007669"/>
    <property type="project" value="InterPro"/>
</dbReference>
<gene>
    <name evidence="8" type="ORF">ENX07_04525</name>
</gene>
<dbReference type="SUPFAM" id="SSF54862">
    <property type="entry name" value="4Fe-4S ferredoxins"/>
    <property type="match status" value="1"/>
</dbReference>
<keyword evidence="2" id="KW-0004">4Fe-4S</keyword>
<dbReference type="InterPro" id="IPR017896">
    <property type="entry name" value="4Fe4S_Fe-S-bd"/>
</dbReference>
<protein>
    <submittedName>
        <fullName evidence="8">4Fe-4S dicluster domain-containing protein</fullName>
    </submittedName>
</protein>
<evidence type="ECO:0000313" key="8">
    <source>
        <dbReference type="EMBL" id="HGE99317.1"/>
    </source>
</evidence>
<dbReference type="EMBL" id="DTMQ01000031">
    <property type="protein sequence ID" value="HGE99317.1"/>
    <property type="molecule type" value="Genomic_DNA"/>
</dbReference>
<comment type="caution">
    <text evidence="8">The sequence shown here is derived from an EMBL/GenBank/DDBJ whole genome shotgun (WGS) entry which is preliminary data.</text>
</comment>
<reference evidence="8" key="1">
    <citation type="journal article" date="2020" name="mSystems">
        <title>Genome- and Community-Level Interaction Insights into Carbon Utilization and Element Cycling Functions of Hydrothermarchaeota in Hydrothermal Sediment.</title>
        <authorList>
            <person name="Zhou Z."/>
            <person name="Liu Y."/>
            <person name="Xu W."/>
            <person name="Pan J."/>
            <person name="Luo Z.H."/>
            <person name="Li M."/>
        </authorList>
    </citation>
    <scope>NUCLEOTIDE SEQUENCE [LARGE SCALE GENOMIC DNA]</scope>
    <source>
        <strain evidence="8">SpSt-906</strain>
    </source>
</reference>
<organism evidence="8">
    <name type="scientific">candidate division WOR-3 bacterium</name>
    <dbReference type="NCBI Taxonomy" id="2052148"/>
    <lineage>
        <taxon>Bacteria</taxon>
        <taxon>Bacteria division WOR-3</taxon>
    </lineage>
</organism>
<evidence type="ECO:0000256" key="3">
    <source>
        <dbReference type="ARBA" id="ARBA00022723"/>
    </source>
</evidence>
<evidence type="ECO:0000256" key="1">
    <source>
        <dbReference type="ARBA" id="ARBA00001966"/>
    </source>
</evidence>
<sequence>MISWRNLPCGAILTDPKRIRENKTGAWRSERPVYLETKCIQCLLCWIYCPDAAIKVLDGKVVGIDYDYCKGCGICASVCPKKVGAIKMEKERK</sequence>
<evidence type="ECO:0000256" key="4">
    <source>
        <dbReference type="ARBA" id="ARBA00022737"/>
    </source>
</evidence>
<dbReference type="GO" id="GO:0046872">
    <property type="term" value="F:metal ion binding"/>
    <property type="evidence" value="ECO:0007669"/>
    <property type="project" value="UniProtKB-KW"/>
</dbReference>
<proteinExistence type="predicted"/>
<dbReference type="GO" id="GO:0051539">
    <property type="term" value="F:4 iron, 4 sulfur cluster binding"/>
    <property type="evidence" value="ECO:0007669"/>
    <property type="project" value="UniProtKB-KW"/>
</dbReference>
<evidence type="ECO:0000259" key="7">
    <source>
        <dbReference type="PROSITE" id="PS51379"/>
    </source>
</evidence>
<dbReference type="InterPro" id="IPR011898">
    <property type="entry name" value="PorD_KorD"/>
</dbReference>
<dbReference type="NCBIfam" id="TIGR02179">
    <property type="entry name" value="PorD_KorD"/>
    <property type="match status" value="1"/>
</dbReference>
<evidence type="ECO:0000256" key="6">
    <source>
        <dbReference type="ARBA" id="ARBA00023014"/>
    </source>
</evidence>
<keyword evidence="5" id="KW-0408">Iron</keyword>
<dbReference type="PANTHER" id="PTHR43724:SF1">
    <property type="entry name" value="PYRUVATE SYNTHASE SUBUNIT PORD"/>
    <property type="match status" value="1"/>
</dbReference>
<feature type="domain" description="4Fe-4S ferredoxin-type" evidence="7">
    <location>
        <begin position="30"/>
        <end position="58"/>
    </location>
</feature>
<dbReference type="PROSITE" id="PS00198">
    <property type="entry name" value="4FE4S_FER_1"/>
    <property type="match status" value="1"/>
</dbReference>
<dbReference type="AlphaFoldDB" id="A0A7C3Z041"/>
<dbReference type="Pfam" id="PF14697">
    <property type="entry name" value="Fer4_21"/>
    <property type="match status" value="1"/>
</dbReference>
<keyword evidence="4" id="KW-0677">Repeat</keyword>
<evidence type="ECO:0000256" key="2">
    <source>
        <dbReference type="ARBA" id="ARBA00022485"/>
    </source>
</evidence>
<keyword evidence="6" id="KW-0411">Iron-sulfur</keyword>
<evidence type="ECO:0000256" key="5">
    <source>
        <dbReference type="ARBA" id="ARBA00023004"/>
    </source>
</evidence>
<accession>A0A7C3Z041</accession>